<feature type="signal peptide" evidence="2">
    <location>
        <begin position="1"/>
        <end position="21"/>
    </location>
</feature>
<feature type="region of interest" description="Disordered" evidence="1">
    <location>
        <begin position="228"/>
        <end position="280"/>
    </location>
</feature>
<evidence type="ECO:0000256" key="1">
    <source>
        <dbReference type="SAM" id="MobiDB-lite"/>
    </source>
</evidence>
<feature type="domain" description="Apple" evidence="3">
    <location>
        <begin position="1081"/>
        <end position="1150"/>
    </location>
</feature>
<keyword evidence="2" id="KW-0732">Signal</keyword>
<gene>
    <name evidence="4" type="ORF">Cvel_27174</name>
</gene>
<feature type="region of interest" description="Disordered" evidence="1">
    <location>
        <begin position="1334"/>
        <end position="1388"/>
    </location>
</feature>
<feature type="region of interest" description="Disordered" evidence="1">
    <location>
        <begin position="1814"/>
        <end position="1842"/>
    </location>
</feature>
<proteinExistence type="predicted"/>
<dbReference type="PROSITE" id="PS50948">
    <property type="entry name" value="PAN"/>
    <property type="match status" value="1"/>
</dbReference>
<accession>A0A0G4HGC9</accession>
<organism evidence="4">
    <name type="scientific">Chromera velia CCMP2878</name>
    <dbReference type="NCBI Taxonomy" id="1169474"/>
    <lineage>
        <taxon>Eukaryota</taxon>
        <taxon>Sar</taxon>
        <taxon>Alveolata</taxon>
        <taxon>Colpodellida</taxon>
        <taxon>Chromeraceae</taxon>
        <taxon>Chromera</taxon>
    </lineage>
</organism>
<dbReference type="InterPro" id="IPR003609">
    <property type="entry name" value="Pan_app"/>
</dbReference>
<feature type="compositionally biased region" description="Polar residues" evidence="1">
    <location>
        <begin position="238"/>
        <end position="249"/>
    </location>
</feature>
<dbReference type="EMBL" id="CDMZ01002576">
    <property type="protein sequence ID" value="CEM42960.1"/>
    <property type="molecule type" value="Genomic_DNA"/>
</dbReference>
<evidence type="ECO:0000256" key="2">
    <source>
        <dbReference type="SAM" id="SignalP"/>
    </source>
</evidence>
<dbReference type="VEuPathDB" id="CryptoDB:Cvel_27174"/>
<feature type="compositionally biased region" description="Acidic residues" evidence="1">
    <location>
        <begin position="1368"/>
        <end position="1379"/>
    </location>
</feature>
<name>A0A0G4HGC9_9ALVE</name>
<evidence type="ECO:0000259" key="3">
    <source>
        <dbReference type="PROSITE" id="PS50948"/>
    </source>
</evidence>
<sequence>MIRLLLSWGLLSCLFLRSASGHFQALHEPFRQGASPSSCRNTKKIQRKRSTRSLVSLPSARRNSFVRENPPTPKILALRFSVHQFRSNGLETGPECSAEAVHLQFTRYGDKVDVLPSETIIPANGSLSVNGETEAPFLPSRQMHRTQLFNFTEPVEVTHFRIVTPSTHSSIPCDPLNFSLEAVLVSAHSGKNGKWETAYESRGPYPLTSERFSPSPWFELFSSRPSAASAPKREDAPQSVTVLSEGNQTNRDREDVSVVSRVGRQSKREKRVESDHSASVSGCLPSQVRLIDWTYTGAVSSCCPRQSLLCSGCARFDETSGTCTKCKGGYSKRPDGTCVPCRDAPTFEKDTLQVNRYSSLACSALPDWNQVASVGACGQGSGECLSSASPFRDSALHCSSKGWRLCSSHEILSAVVPSFCGLSSSRVWSLTPCEGGHLTLSADGDVSTEALQCSKDEEAFRAPCCADISPPSVSAAIEEQRVMGGFSCQQYETQSFCADGAPKSADVFGALQRTRAESSGLAASDACCGCGGGLRESAPFAYVATTPLVLGRSIELIPNIRTASWYAASPDCGDLGLYNLSLDGETGRVFGTPPSDSGPFSIECTVSALSEGGAASFNGTLKFHVGLAAYPDQLQGAEVEGACASTAHGFAFSSGVDTRGVCGQSEPCSSDQTHGQAEAICASRGGRLCSLYEITALQIGKSTGCSNVNQTSFWAVNGRYDQEATLTCQPPFAKQRVRCCGDTTARLEQPLHRALQPVLRFTPSAETVISPVQAPDLSLTDFRLLCTPAVSWLTIDEISGQLNATFGVFDVGRRAGVTGVASLEPPSSLNTTTGVMDLTGVTSSVCTVSFTANTTEGEESSQTLRLLVTAEEEWASFSFPEIPEGRLALSLGATVEPASSPQPDPPTSEVNILPAPPLSFSVACTADGSGTDEPVVFDANTGEVRHYLGGGVLFTLDPAKGTIGGQTSSSGIELPSRLEGFDALELTCKVMGLMPSGAVVSSTLSVEVRSSVCWAEEHRSFEVKSTISSSSESACRDLCISKGNCGMYLMEDSSTCVLGRATGPHLMTLSASYKLIGRGKCRRDAELTDTPNKISEHLSITEANCQQLCADSSQCDGFDFRLSTPSEESRCRLFKQDPYYAQEDYTPIRCYIKVTTPVRTKVTDCSKQASCVTVRVTGQDWLSGVFCPQGWDREGEEFVYTRKPVGEEDLLILHPFVATREGQPGACGTPSTSSQYSFVIRKAATRGQNVPVEFTQSAAGPSSSSSSSWLSPLRGEIVTCLGGLSGSVEAEGNMGLPFDGSAQLVGAASESASGSTTPAFSIAFASRGCESPLRSLRASPKRGGVKESDNGEKGLGGEAKNEMKEKEEAEEEAAEEEATGETAPGPELIFKLDDPTTSVPWDFSLHPCDCFPPDFGVNPPVSADQLAMLPPDSKGTLRPPQVTLTEGAVVCGFDEVIDYSFTNDLTACRASCFANDDCAFFWLGTTGGTTVCRLYSSCESLRRESSVDPSDAPQGTLYGLPREDLCLVANPSACMATSKRRKFLTDIDDGLPVCIYESQLRACEIMRLLGQGGVQSCGDCLYNPAAVLETQKKPAPETFAAGTELKVQCWDERYAIIEKASNTAVESVSLTCVDGEWVDPSAALCKSDRLDEMRDALEGVSGVLDSQEEAAEAVRAFLECGSFSVGGDTEDVHLHGHWARMMKRRSSLVKRCTAAWHSGFSVLTRLEALLLSEGELVDRLLRDPLLPLRAVDSFLNYSGGRRGERGGDLVNGGEDLGSLSFPSIQPPTCAEVATSLGVRFVLSALQRFVLFDSSPPTERESEGGGARETAGEAVEERRKPGLNSTSAFDLTVEGEVLEQHVVSSATGRLLSLLRDSVLSMRLLQSKLISAEPREGEDFVNLPSLNDFRRMGKLAKKIAAKVKMLEAELLVPGSVSPGRAEEEDLQLLQRRGGNEGDREKEKEDSLPIMTPRMRAWMERGLQHLSLIQCM</sequence>
<protein>
    <recommendedName>
        <fullName evidence="3">Apple domain-containing protein</fullName>
    </recommendedName>
</protein>
<reference evidence="4" key="1">
    <citation type="submission" date="2014-11" db="EMBL/GenBank/DDBJ databases">
        <authorList>
            <person name="Otto D Thomas"/>
            <person name="Naeem Raeece"/>
        </authorList>
    </citation>
    <scope>NUCLEOTIDE SEQUENCE</scope>
</reference>
<evidence type="ECO:0000313" key="4">
    <source>
        <dbReference type="EMBL" id="CEM42960.1"/>
    </source>
</evidence>
<dbReference type="PhylomeDB" id="A0A0G4HGC9"/>
<feature type="chain" id="PRO_5005191953" description="Apple domain-containing protein" evidence="2">
    <location>
        <begin position="22"/>
        <end position="1989"/>
    </location>
</feature>